<feature type="domain" description="DUF7751" evidence="4">
    <location>
        <begin position="66"/>
        <end position="107"/>
    </location>
</feature>
<keyword evidence="1" id="KW-0547">Nucleotide-binding</keyword>
<evidence type="ECO:0000313" key="5">
    <source>
        <dbReference type="EMBL" id="KAH0449181.1"/>
    </source>
</evidence>
<evidence type="ECO:0000313" key="6">
    <source>
        <dbReference type="Proteomes" id="UP000775213"/>
    </source>
</evidence>
<accession>A0AAV7FZC8</accession>
<name>A0AAV7FZC8_DENCH</name>
<dbReference type="GO" id="GO:0005741">
    <property type="term" value="C:mitochondrial outer membrane"/>
    <property type="evidence" value="ECO:0007669"/>
    <property type="project" value="TreeGrafter"/>
</dbReference>
<dbReference type="InterPro" id="IPR056653">
    <property type="entry name" value="DUF7751"/>
</dbReference>
<keyword evidence="6" id="KW-1185">Reference proteome</keyword>
<dbReference type="InterPro" id="IPR027417">
    <property type="entry name" value="P-loop_NTPase"/>
</dbReference>
<reference evidence="5 6" key="1">
    <citation type="journal article" date="2021" name="Hortic Res">
        <title>Chromosome-scale assembly of the Dendrobium chrysotoxum genome enhances the understanding of orchid evolution.</title>
        <authorList>
            <person name="Zhang Y."/>
            <person name="Zhang G.Q."/>
            <person name="Zhang D."/>
            <person name="Liu X.D."/>
            <person name="Xu X.Y."/>
            <person name="Sun W.H."/>
            <person name="Yu X."/>
            <person name="Zhu X."/>
            <person name="Wang Z.W."/>
            <person name="Zhao X."/>
            <person name="Zhong W.Y."/>
            <person name="Chen H."/>
            <person name="Yin W.L."/>
            <person name="Huang T."/>
            <person name="Niu S.C."/>
            <person name="Liu Z.J."/>
        </authorList>
    </citation>
    <scope>NUCLEOTIDE SEQUENCE [LARGE SCALE GENOMIC DNA]</scope>
    <source>
        <strain evidence="5">Lindl</strain>
    </source>
</reference>
<proteinExistence type="predicted"/>
<dbReference type="GO" id="GO:0005524">
    <property type="term" value="F:ATP binding"/>
    <property type="evidence" value="ECO:0007669"/>
    <property type="project" value="UniProtKB-KW"/>
</dbReference>
<sequence length="190" mass="21191">MGGLSGKGNGRPEEGDELSHGDRVMQGVWKKGGIPTLDTRGKYGEITTTATREEEEAIRATYCIFLTKQKAEKVVGWARNHYLSSVSVPFVSNGRLLIPRESLEIAISRLWEQEPISTKASESIKNLAKDEYENNFVSAVVPSDEIGVKFDDIGALEDVKRTLNELVMLPVRRHELFSQGIFALWPTGKR</sequence>
<dbReference type="Proteomes" id="UP000775213">
    <property type="component" value="Unassembled WGS sequence"/>
</dbReference>
<evidence type="ECO:0000256" key="2">
    <source>
        <dbReference type="ARBA" id="ARBA00022840"/>
    </source>
</evidence>
<dbReference type="Pfam" id="PF24933">
    <property type="entry name" value="DUF7751"/>
    <property type="match status" value="1"/>
</dbReference>
<evidence type="ECO:0000259" key="4">
    <source>
        <dbReference type="Pfam" id="PF24933"/>
    </source>
</evidence>
<evidence type="ECO:0000256" key="3">
    <source>
        <dbReference type="SAM" id="MobiDB-lite"/>
    </source>
</evidence>
<gene>
    <name evidence="5" type="ORF">IEQ34_022981</name>
</gene>
<evidence type="ECO:0000256" key="1">
    <source>
        <dbReference type="ARBA" id="ARBA00022741"/>
    </source>
</evidence>
<dbReference type="InterPro" id="IPR051701">
    <property type="entry name" value="Mito_OM_Translocase_MSP1"/>
</dbReference>
<organism evidence="5 6">
    <name type="scientific">Dendrobium chrysotoxum</name>
    <name type="common">Orchid</name>
    <dbReference type="NCBI Taxonomy" id="161865"/>
    <lineage>
        <taxon>Eukaryota</taxon>
        <taxon>Viridiplantae</taxon>
        <taxon>Streptophyta</taxon>
        <taxon>Embryophyta</taxon>
        <taxon>Tracheophyta</taxon>
        <taxon>Spermatophyta</taxon>
        <taxon>Magnoliopsida</taxon>
        <taxon>Liliopsida</taxon>
        <taxon>Asparagales</taxon>
        <taxon>Orchidaceae</taxon>
        <taxon>Epidendroideae</taxon>
        <taxon>Malaxideae</taxon>
        <taxon>Dendrobiinae</taxon>
        <taxon>Dendrobium</taxon>
    </lineage>
</organism>
<dbReference type="EMBL" id="JAGFBR010000019">
    <property type="protein sequence ID" value="KAH0449181.1"/>
    <property type="molecule type" value="Genomic_DNA"/>
</dbReference>
<dbReference type="PANTHER" id="PTHR45644:SF56">
    <property type="entry name" value="AAA ATPASE, PUTATIVE (AFU_ORTHOLOGUE AFUA_2G12920)-RELATED"/>
    <property type="match status" value="1"/>
</dbReference>
<dbReference type="PANTHER" id="PTHR45644">
    <property type="entry name" value="AAA ATPASE, PUTATIVE (AFU_ORTHOLOGUE AFUA_2G12920)-RELATED-RELATED"/>
    <property type="match status" value="1"/>
</dbReference>
<dbReference type="AlphaFoldDB" id="A0AAV7FZC8"/>
<keyword evidence="2" id="KW-0067">ATP-binding</keyword>
<feature type="compositionally biased region" description="Basic and acidic residues" evidence="3">
    <location>
        <begin position="10"/>
        <end position="23"/>
    </location>
</feature>
<comment type="caution">
    <text evidence="5">The sequence shown here is derived from an EMBL/GenBank/DDBJ whole genome shotgun (WGS) entry which is preliminary data.</text>
</comment>
<protein>
    <recommendedName>
        <fullName evidence="4">DUF7751 domain-containing protein</fullName>
    </recommendedName>
</protein>
<dbReference type="Gene3D" id="3.40.50.300">
    <property type="entry name" value="P-loop containing nucleotide triphosphate hydrolases"/>
    <property type="match status" value="1"/>
</dbReference>
<feature type="region of interest" description="Disordered" evidence="3">
    <location>
        <begin position="1"/>
        <end position="24"/>
    </location>
</feature>